<reference evidence="1" key="1">
    <citation type="submission" date="2023-07" db="EMBL/GenBank/DDBJ databases">
        <authorList>
            <consortium name="AG Swart"/>
            <person name="Singh M."/>
            <person name="Singh A."/>
            <person name="Seah K."/>
            <person name="Emmerich C."/>
        </authorList>
    </citation>
    <scope>NUCLEOTIDE SEQUENCE</scope>
    <source>
        <strain evidence="1">DP1</strain>
    </source>
</reference>
<dbReference type="Gene3D" id="1.20.5.190">
    <property type="match status" value="1"/>
</dbReference>
<comment type="caution">
    <text evidence="1">The sequence shown here is derived from an EMBL/GenBank/DDBJ whole genome shotgun (WGS) entry which is preliminary data.</text>
</comment>
<dbReference type="PROSITE" id="PS50096">
    <property type="entry name" value="IQ"/>
    <property type="match status" value="1"/>
</dbReference>
<accession>A0AAD1XCG9</accession>
<name>A0AAD1XCG9_EUPCR</name>
<dbReference type="Proteomes" id="UP001295684">
    <property type="component" value="Unassembled WGS sequence"/>
</dbReference>
<sequence>MAHLASSFDSTSIGRNKYKWAGHKKTNIRENLSFFDGNSFSQRRVSNAPTEQRKIAHKTSINNLARGRRESVRLRKRSLPPLKNPRDFKKNSSVNRTLTIVESPEFGKRGNSGRNKKIYRTSTKKKPVISLQQRKSSLRAPDNPINLSTINKEGRNKFFVDKIKSYQKLQENIKKNQLVTRFKQKFGISVKRYIANILSYEDLEVLLKRKAFIYSNSQHGLSQWEKWAICIQKNWRGYIIRRYYGSVKRRNFSAKIIQRHWHNYIMQKQRVIYESIPEKGV</sequence>
<dbReference type="InterPro" id="IPR027417">
    <property type="entry name" value="P-loop_NTPase"/>
</dbReference>
<dbReference type="Pfam" id="PF00612">
    <property type="entry name" value="IQ"/>
    <property type="match status" value="1"/>
</dbReference>
<keyword evidence="2" id="KW-1185">Reference proteome</keyword>
<dbReference type="InterPro" id="IPR000048">
    <property type="entry name" value="IQ_motif_EF-hand-BS"/>
</dbReference>
<dbReference type="AlphaFoldDB" id="A0AAD1XCG9"/>
<proteinExistence type="predicted"/>
<dbReference type="EMBL" id="CAMPGE010006585">
    <property type="protein sequence ID" value="CAI2365448.1"/>
    <property type="molecule type" value="Genomic_DNA"/>
</dbReference>
<evidence type="ECO:0000313" key="1">
    <source>
        <dbReference type="EMBL" id="CAI2365448.1"/>
    </source>
</evidence>
<dbReference type="SUPFAM" id="SSF52540">
    <property type="entry name" value="P-loop containing nucleoside triphosphate hydrolases"/>
    <property type="match status" value="1"/>
</dbReference>
<organism evidence="1 2">
    <name type="scientific">Euplotes crassus</name>
    <dbReference type="NCBI Taxonomy" id="5936"/>
    <lineage>
        <taxon>Eukaryota</taxon>
        <taxon>Sar</taxon>
        <taxon>Alveolata</taxon>
        <taxon>Ciliophora</taxon>
        <taxon>Intramacronucleata</taxon>
        <taxon>Spirotrichea</taxon>
        <taxon>Hypotrichia</taxon>
        <taxon>Euplotida</taxon>
        <taxon>Euplotidae</taxon>
        <taxon>Moneuplotes</taxon>
    </lineage>
</organism>
<evidence type="ECO:0000313" key="2">
    <source>
        <dbReference type="Proteomes" id="UP001295684"/>
    </source>
</evidence>
<gene>
    <name evidence="1" type="ORF">ECRASSUSDP1_LOCUS6781</name>
</gene>
<protein>
    <submittedName>
        <fullName evidence="1">Uncharacterized protein</fullName>
    </submittedName>
</protein>